<sequence length="133" mass="15463">MVIAGCILKCLQHGLVTTQEINELDEVVLQWNTHKIQKYRNSRAPSGRPAIMFEMPNLYEADSYLSEVPPMCLDIIEVECTRLQFPCDEDVYNVCNYIIDENLYRSSTTDPYVALQLYFNLRNKLYSLLESNN</sequence>
<protein>
    <submittedName>
        <fullName evidence="1">Uncharacterized protein</fullName>
    </submittedName>
</protein>
<proteinExistence type="predicted"/>
<organism evidence="1 2">
    <name type="scientific">Exocentrus adspersus</name>
    <dbReference type="NCBI Taxonomy" id="1586481"/>
    <lineage>
        <taxon>Eukaryota</taxon>
        <taxon>Metazoa</taxon>
        <taxon>Ecdysozoa</taxon>
        <taxon>Arthropoda</taxon>
        <taxon>Hexapoda</taxon>
        <taxon>Insecta</taxon>
        <taxon>Pterygota</taxon>
        <taxon>Neoptera</taxon>
        <taxon>Endopterygota</taxon>
        <taxon>Coleoptera</taxon>
        <taxon>Polyphaga</taxon>
        <taxon>Cucujiformia</taxon>
        <taxon>Chrysomeloidea</taxon>
        <taxon>Cerambycidae</taxon>
        <taxon>Lamiinae</taxon>
        <taxon>Acanthocinini</taxon>
        <taxon>Exocentrus</taxon>
    </lineage>
</organism>
<dbReference type="AlphaFoldDB" id="A0AAV8V4Y1"/>
<evidence type="ECO:0000313" key="1">
    <source>
        <dbReference type="EMBL" id="KAJ8909288.1"/>
    </source>
</evidence>
<reference evidence="1 2" key="1">
    <citation type="journal article" date="2023" name="Insect Mol. Biol.">
        <title>Genome sequencing provides insights into the evolution of gene families encoding plant cell wall-degrading enzymes in longhorned beetles.</title>
        <authorList>
            <person name="Shin N.R."/>
            <person name="Okamura Y."/>
            <person name="Kirsch R."/>
            <person name="Pauchet Y."/>
        </authorList>
    </citation>
    <scope>NUCLEOTIDE SEQUENCE [LARGE SCALE GENOMIC DNA]</scope>
    <source>
        <strain evidence="1">EAD_L_NR</strain>
    </source>
</reference>
<name>A0AAV8V4Y1_9CUCU</name>
<evidence type="ECO:0000313" key="2">
    <source>
        <dbReference type="Proteomes" id="UP001159042"/>
    </source>
</evidence>
<keyword evidence="2" id="KW-1185">Reference proteome</keyword>
<dbReference type="Proteomes" id="UP001159042">
    <property type="component" value="Unassembled WGS sequence"/>
</dbReference>
<gene>
    <name evidence="1" type="ORF">NQ315_008197</name>
</gene>
<comment type="caution">
    <text evidence="1">The sequence shown here is derived from an EMBL/GenBank/DDBJ whole genome shotgun (WGS) entry which is preliminary data.</text>
</comment>
<accession>A0AAV8V4Y1</accession>
<dbReference type="EMBL" id="JANEYG010000683">
    <property type="protein sequence ID" value="KAJ8909288.1"/>
    <property type="molecule type" value="Genomic_DNA"/>
</dbReference>